<dbReference type="PANTHER" id="PTHR30457:SF12">
    <property type="entry name" value="5'_3'-NUCLEOTIDASE SURE"/>
    <property type="match status" value="1"/>
</dbReference>
<name>A0A1I3JZN9_9RHOB</name>
<dbReference type="GO" id="GO:0005737">
    <property type="term" value="C:cytoplasm"/>
    <property type="evidence" value="ECO:0007669"/>
    <property type="project" value="UniProtKB-SubCell"/>
</dbReference>
<comment type="catalytic activity">
    <reaction evidence="1 7">
        <text>a ribonucleoside 5'-phosphate + H2O = a ribonucleoside + phosphate</text>
        <dbReference type="Rhea" id="RHEA:12484"/>
        <dbReference type="ChEBI" id="CHEBI:15377"/>
        <dbReference type="ChEBI" id="CHEBI:18254"/>
        <dbReference type="ChEBI" id="CHEBI:43474"/>
        <dbReference type="ChEBI" id="CHEBI:58043"/>
        <dbReference type="EC" id="3.1.3.5"/>
    </reaction>
</comment>
<comment type="cofactor">
    <cofactor evidence="7">
        <name>a divalent metal cation</name>
        <dbReference type="ChEBI" id="CHEBI:60240"/>
    </cofactor>
    <text evidence="7">Binds 1 divalent metal cation per subunit.</text>
</comment>
<dbReference type="PANTHER" id="PTHR30457">
    <property type="entry name" value="5'-NUCLEOTIDASE SURE"/>
    <property type="match status" value="1"/>
</dbReference>
<gene>
    <name evidence="7" type="primary">surE</name>
    <name evidence="9" type="ORF">SAMN05216258_108230</name>
</gene>
<feature type="domain" description="Survival protein SurE-like phosphatase/nucleotidase" evidence="8">
    <location>
        <begin position="3"/>
        <end position="194"/>
    </location>
</feature>
<organism evidence="9 10">
    <name type="scientific">Albimonas pacifica</name>
    <dbReference type="NCBI Taxonomy" id="1114924"/>
    <lineage>
        <taxon>Bacteria</taxon>
        <taxon>Pseudomonadati</taxon>
        <taxon>Pseudomonadota</taxon>
        <taxon>Alphaproteobacteria</taxon>
        <taxon>Rhodobacterales</taxon>
        <taxon>Paracoccaceae</taxon>
        <taxon>Albimonas</taxon>
    </lineage>
</organism>
<feature type="binding site" evidence="7">
    <location>
        <position position="8"/>
    </location>
    <ligand>
        <name>a divalent metal cation</name>
        <dbReference type="ChEBI" id="CHEBI:60240"/>
    </ligand>
</feature>
<dbReference type="RefSeq" id="WP_092861963.1">
    <property type="nucleotide sequence ID" value="NZ_FOQH01000008.1"/>
</dbReference>
<dbReference type="STRING" id="1114924.SAMN05216258_108230"/>
<reference evidence="9 10" key="1">
    <citation type="submission" date="2016-10" db="EMBL/GenBank/DDBJ databases">
        <authorList>
            <person name="de Groot N.N."/>
        </authorList>
    </citation>
    <scope>NUCLEOTIDE SEQUENCE [LARGE SCALE GENOMIC DNA]</scope>
    <source>
        <strain evidence="9 10">CGMCC 1.11030</strain>
    </source>
</reference>
<evidence type="ECO:0000259" key="8">
    <source>
        <dbReference type="Pfam" id="PF01975"/>
    </source>
</evidence>
<feature type="binding site" evidence="7">
    <location>
        <position position="43"/>
    </location>
    <ligand>
        <name>a divalent metal cation</name>
        <dbReference type="ChEBI" id="CHEBI:60240"/>
    </ligand>
</feature>
<dbReference type="HAMAP" id="MF_00060">
    <property type="entry name" value="SurE"/>
    <property type="match status" value="1"/>
</dbReference>
<dbReference type="GO" id="GO:0004309">
    <property type="term" value="F:exopolyphosphatase activity"/>
    <property type="evidence" value="ECO:0007669"/>
    <property type="project" value="TreeGrafter"/>
</dbReference>
<evidence type="ECO:0000256" key="6">
    <source>
        <dbReference type="ARBA" id="ARBA00022801"/>
    </source>
</evidence>
<feature type="binding site" evidence="7">
    <location>
        <position position="96"/>
    </location>
    <ligand>
        <name>a divalent metal cation</name>
        <dbReference type="ChEBI" id="CHEBI:60240"/>
    </ligand>
</feature>
<dbReference type="GO" id="GO:0000166">
    <property type="term" value="F:nucleotide binding"/>
    <property type="evidence" value="ECO:0007669"/>
    <property type="project" value="UniProtKB-KW"/>
</dbReference>
<sequence>MRILITNDDGITAPGLRAAEDIALALAGPKGEVWTIAPESEQSGVAHCISYTKPMRINPLGPRRFAVDGSPADCVIVALSHIMADRPPDLILSGVNRGHNVAEDVVYSGTVGGAIEGTLARVPSIALSQGYGPDNLELDDLFEGARRAGPDAVRRVLAMPWEAKADYGLFYNINFPPVPGDRIQGIRAANQGRRPGGAFKVTETVAPNGRSYFWLAHAKGNELAAEGTDARGTAEGWITVTPLRCDLTAHDRLADVEAALSGAAARRTA</sequence>
<dbReference type="NCBIfam" id="NF001490">
    <property type="entry name" value="PRK00346.1-4"/>
    <property type="match status" value="1"/>
</dbReference>
<evidence type="ECO:0000313" key="9">
    <source>
        <dbReference type="EMBL" id="SFI65634.1"/>
    </source>
</evidence>
<dbReference type="GO" id="GO:0046872">
    <property type="term" value="F:metal ion binding"/>
    <property type="evidence" value="ECO:0007669"/>
    <property type="project" value="UniProtKB-UniRule"/>
</dbReference>
<evidence type="ECO:0000256" key="1">
    <source>
        <dbReference type="ARBA" id="ARBA00000815"/>
    </source>
</evidence>
<dbReference type="InterPro" id="IPR030048">
    <property type="entry name" value="SurE"/>
</dbReference>
<evidence type="ECO:0000256" key="5">
    <source>
        <dbReference type="ARBA" id="ARBA00022741"/>
    </source>
</evidence>
<keyword evidence="3 7" id="KW-0963">Cytoplasm</keyword>
<dbReference type="Gene3D" id="3.40.1210.10">
    <property type="entry name" value="Survival protein SurE-like phosphatase/nucleotidase"/>
    <property type="match status" value="1"/>
</dbReference>
<evidence type="ECO:0000256" key="2">
    <source>
        <dbReference type="ARBA" id="ARBA00011062"/>
    </source>
</evidence>
<keyword evidence="4 7" id="KW-0479">Metal-binding</keyword>
<dbReference type="SUPFAM" id="SSF64167">
    <property type="entry name" value="SurE-like"/>
    <property type="match status" value="1"/>
</dbReference>
<keyword evidence="6 7" id="KW-0378">Hydrolase</keyword>
<dbReference type="AlphaFoldDB" id="A0A1I3JZN9"/>
<keyword evidence="10" id="KW-1185">Reference proteome</keyword>
<keyword evidence="5 7" id="KW-0547">Nucleotide-binding</keyword>
<protein>
    <recommendedName>
        <fullName evidence="7">5'-nucleotidase SurE</fullName>
        <ecNumber evidence="7">3.1.3.5</ecNumber>
    </recommendedName>
    <alternativeName>
        <fullName evidence="7">Nucleoside 5'-monophosphate phosphohydrolase</fullName>
    </alternativeName>
</protein>
<dbReference type="GO" id="GO:0008253">
    <property type="term" value="F:5'-nucleotidase activity"/>
    <property type="evidence" value="ECO:0007669"/>
    <property type="project" value="UniProtKB-UniRule"/>
</dbReference>
<accession>A0A1I3JZN9</accession>
<evidence type="ECO:0000313" key="10">
    <source>
        <dbReference type="Proteomes" id="UP000199377"/>
    </source>
</evidence>
<dbReference type="EC" id="3.1.3.5" evidence="7"/>
<dbReference type="Proteomes" id="UP000199377">
    <property type="component" value="Unassembled WGS sequence"/>
</dbReference>
<dbReference type="OrthoDB" id="9780815at2"/>
<proteinExistence type="inferred from homology"/>
<feature type="binding site" evidence="7">
    <location>
        <position position="9"/>
    </location>
    <ligand>
        <name>a divalent metal cation</name>
        <dbReference type="ChEBI" id="CHEBI:60240"/>
    </ligand>
</feature>
<comment type="function">
    <text evidence="7">Nucleotidase that shows phosphatase activity on nucleoside 5'-monophosphates.</text>
</comment>
<dbReference type="InterPro" id="IPR036523">
    <property type="entry name" value="SurE-like_sf"/>
</dbReference>
<comment type="similarity">
    <text evidence="2 7">Belongs to the SurE nucleotidase family.</text>
</comment>
<dbReference type="EMBL" id="FOQH01000008">
    <property type="protein sequence ID" value="SFI65634.1"/>
    <property type="molecule type" value="Genomic_DNA"/>
</dbReference>
<comment type="subcellular location">
    <subcellularLocation>
        <location evidence="7">Cytoplasm</location>
    </subcellularLocation>
</comment>
<evidence type="ECO:0000256" key="7">
    <source>
        <dbReference type="HAMAP-Rule" id="MF_00060"/>
    </source>
</evidence>
<dbReference type="NCBIfam" id="TIGR00087">
    <property type="entry name" value="surE"/>
    <property type="match status" value="1"/>
</dbReference>
<dbReference type="InterPro" id="IPR002828">
    <property type="entry name" value="SurE-like_Pase/nucleotidase"/>
</dbReference>
<dbReference type="Pfam" id="PF01975">
    <property type="entry name" value="SurE"/>
    <property type="match status" value="1"/>
</dbReference>
<evidence type="ECO:0000256" key="3">
    <source>
        <dbReference type="ARBA" id="ARBA00022490"/>
    </source>
</evidence>
<dbReference type="GO" id="GO:0008254">
    <property type="term" value="F:3'-nucleotidase activity"/>
    <property type="evidence" value="ECO:0007669"/>
    <property type="project" value="TreeGrafter"/>
</dbReference>
<evidence type="ECO:0000256" key="4">
    <source>
        <dbReference type="ARBA" id="ARBA00022723"/>
    </source>
</evidence>